<reference evidence="3" key="1">
    <citation type="submission" date="2016-10" db="EMBL/GenBank/DDBJ databases">
        <authorList>
            <person name="Varghese N."/>
            <person name="Submissions S."/>
        </authorList>
    </citation>
    <scope>NUCLEOTIDE SEQUENCE [LARGE SCALE GENOMIC DNA]</scope>
    <source>
        <strain evidence="3">DSM 19110</strain>
    </source>
</reference>
<name>A0A1H0EXC2_9SPHI</name>
<evidence type="ECO:0000313" key="2">
    <source>
        <dbReference type="EMBL" id="SDN87020.1"/>
    </source>
</evidence>
<dbReference type="AlphaFoldDB" id="A0A1H0EXC2"/>
<protein>
    <submittedName>
        <fullName evidence="2">Glycosyltransferase involved in cell wall bisynthesis</fullName>
    </submittedName>
</protein>
<organism evidence="2 3">
    <name type="scientific">Pedobacter steynii</name>
    <dbReference type="NCBI Taxonomy" id="430522"/>
    <lineage>
        <taxon>Bacteria</taxon>
        <taxon>Pseudomonadati</taxon>
        <taxon>Bacteroidota</taxon>
        <taxon>Sphingobacteriia</taxon>
        <taxon>Sphingobacteriales</taxon>
        <taxon>Sphingobacteriaceae</taxon>
        <taxon>Pedobacter</taxon>
    </lineage>
</organism>
<dbReference type="InterPro" id="IPR001296">
    <property type="entry name" value="Glyco_trans_1"/>
</dbReference>
<dbReference type="Proteomes" id="UP000183200">
    <property type="component" value="Unassembled WGS sequence"/>
</dbReference>
<gene>
    <name evidence="2" type="ORF">SAMN05421820_1108</name>
</gene>
<keyword evidence="3" id="KW-1185">Reference proteome</keyword>
<sequence length="388" mass="44411">MGLRRIIKNRFGKHTDAKKEIINVYHTSHNRHVLISYIVYPFQSANQFTHQNYITAHIAAECFSALGYNVDVVDYMDQNLVIDYGKYSVIFGLGYNFEQSFYHPDRSIPRIHFVTGAHEDLHNKMSLASMEDFYQLSGLWLANEANVMKNICYYSNFSADLDIIFAHGLVLNDYRARVKNPVCSLNNNVLNAFEGFKPKSKEGRTSNFLFLSGAKLITKGLFILLEVARLRQDLNFYIVVQQMDESFERYYQDLLLQEGTNVRLYKNIRMDSEEMKGIVEACTYCVAPSYIDGLPGGTIEPMAGGLIPIVSKYCGLPAERFIFEMEGLSPEVLNETINQVLALDDDTYMEYSNAVKEYTRANFSGDHMKKELMSILTSELSGVLNYRK</sequence>
<dbReference type="EMBL" id="FNGY01000010">
    <property type="protein sequence ID" value="SDN87020.1"/>
    <property type="molecule type" value="Genomic_DNA"/>
</dbReference>
<evidence type="ECO:0000313" key="3">
    <source>
        <dbReference type="Proteomes" id="UP000183200"/>
    </source>
</evidence>
<proteinExistence type="predicted"/>
<dbReference type="GO" id="GO:0016757">
    <property type="term" value="F:glycosyltransferase activity"/>
    <property type="evidence" value="ECO:0007669"/>
    <property type="project" value="InterPro"/>
</dbReference>
<keyword evidence="2" id="KW-0808">Transferase</keyword>
<dbReference type="Pfam" id="PF00534">
    <property type="entry name" value="Glycos_transf_1"/>
    <property type="match status" value="1"/>
</dbReference>
<dbReference type="Gene3D" id="3.40.50.2000">
    <property type="entry name" value="Glycogen Phosphorylase B"/>
    <property type="match status" value="1"/>
</dbReference>
<feature type="domain" description="Glycosyl transferase family 1" evidence="1">
    <location>
        <begin position="197"/>
        <end position="350"/>
    </location>
</feature>
<dbReference type="SUPFAM" id="SSF53756">
    <property type="entry name" value="UDP-Glycosyltransferase/glycogen phosphorylase"/>
    <property type="match status" value="1"/>
</dbReference>
<dbReference type="RefSeq" id="WP_074611555.1">
    <property type="nucleotide sequence ID" value="NZ_FNGY01000010.1"/>
</dbReference>
<accession>A0A1H0EXC2</accession>
<dbReference type="OrthoDB" id="5516294at2"/>
<evidence type="ECO:0000259" key="1">
    <source>
        <dbReference type="Pfam" id="PF00534"/>
    </source>
</evidence>